<evidence type="ECO:0000256" key="1">
    <source>
        <dbReference type="SAM" id="MobiDB-lite"/>
    </source>
</evidence>
<evidence type="ECO:0000313" key="3">
    <source>
        <dbReference type="Proteomes" id="UP001153365"/>
    </source>
</evidence>
<dbReference type="EMBL" id="CALTRL010005715">
    <property type="protein sequence ID" value="CAH7685247.1"/>
    <property type="molecule type" value="Genomic_DNA"/>
</dbReference>
<protein>
    <submittedName>
        <fullName evidence="2">Uncharacterized protein</fullName>
    </submittedName>
</protein>
<evidence type="ECO:0000313" key="2">
    <source>
        <dbReference type="EMBL" id="CAH7685247.1"/>
    </source>
</evidence>
<dbReference type="Proteomes" id="UP001153365">
    <property type="component" value="Unassembled WGS sequence"/>
</dbReference>
<sequence length="359" mass="41305">MDDFSNKAHRDRDTDNWNSIGSIPIEKGGLIAEDSFDVEASDSGSIRINANKRKELPLRQYKAPLQLTPPNLDEIIVNIIIVEWDKSSSFKSNCRQRMMNLSSQGQVKCEELILAELLLVVALQTLPHSIVSQVRHLQRDPAVTRTWDLPNIWRESMMTDQINSTRESFVKLRLSTNSQTQTLNYLNQHYEREKENPICGQKVGQDPEDDSQILAHTSIWFVEPEHFKKYDPNHKGYTKEIVLNHDLSAIKTLPAGAEKFIFQYGGKPIDLLALNLKWGHRDFTDESTEGFKGLEQDKESTRIKDRRAEGLPERKEAGQIVDSKSNNINNNKKKINKEENSKNNKEKKKKENNNNIKKK</sequence>
<feature type="compositionally biased region" description="Basic and acidic residues" evidence="1">
    <location>
        <begin position="1"/>
        <end position="15"/>
    </location>
</feature>
<name>A0AAV0BH42_PHAPC</name>
<proteinExistence type="predicted"/>
<feature type="region of interest" description="Disordered" evidence="1">
    <location>
        <begin position="285"/>
        <end position="359"/>
    </location>
</feature>
<keyword evidence="3" id="KW-1185">Reference proteome</keyword>
<accession>A0AAV0BH42</accession>
<feature type="compositionally biased region" description="Basic and acidic residues" evidence="1">
    <location>
        <begin position="292"/>
        <end position="317"/>
    </location>
</feature>
<gene>
    <name evidence="2" type="ORF">PPACK8108_LOCUS19736</name>
</gene>
<feature type="compositionally biased region" description="Basic and acidic residues" evidence="1">
    <location>
        <begin position="336"/>
        <end position="352"/>
    </location>
</feature>
<dbReference type="AlphaFoldDB" id="A0AAV0BH42"/>
<reference evidence="2" key="1">
    <citation type="submission" date="2022-06" db="EMBL/GenBank/DDBJ databases">
        <authorList>
            <consortium name="SYNGENTA / RWTH Aachen University"/>
        </authorList>
    </citation>
    <scope>NUCLEOTIDE SEQUENCE</scope>
</reference>
<feature type="region of interest" description="Disordered" evidence="1">
    <location>
        <begin position="1"/>
        <end position="20"/>
    </location>
</feature>
<comment type="caution">
    <text evidence="2">The sequence shown here is derived from an EMBL/GenBank/DDBJ whole genome shotgun (WGS) entry which is preliminary data.</text>
</comment>
<organism evidence="2 3">
    <name type="scientific">Phakopsora pachyrhizi</name>
    <name type="common">Asian soybean rust disease fungus</name>
    <dbReference type="NCBI Taxonomy" id="170000"/>
    <lineage>
        <taxon>Eukaryota</taxon>
        <taxon>Fungi</taxon>
        <taxon>Dikarya</taxon>
        <taxon>Basidiomycota</taxon>
        <taxon>Pucciniomycotina</taxon>
        <taxon>Pucciniomycetes</taxon>
        <taxon>Pucciniales</taxon>
        <taxon>Phakopsoraceae</taxon>
        <taxon>Phakopsora</taxon>
    </lineage>
</organism>